<dbReference type="OrthoDB" id="10030083at2759"/>
<dbReference type="Proteomes" id="UP000326759">
    <property type="component" value="Unassembled WGS sequence"/>
</dbReference>
<sequence length="121" mass="13732">MHYFRNAQLLLFTRTRNENSNSFNTPSYSQYQRNKTELCQGFLALSLALGLNGVITNVIKVIVGRPRPDFFYRCFPDGNPELENVSDISLACKGEEAEILEGRKSFPSGHASCKLLRIWLS</sequence>
<keyword evidence="5 6" id="KW-0472">Membrane</keyword>
<dbReference type="InterPro" id="IPR036938">
    <property type="entry name" value="PAP2/HPO_sf"/>
</dbReference>
<evidence type="ECO:0000256" key="5">
    <source>
        <dbReference type="ARBA" id="ARBA00023136"/>
    </source>
</evidence>
<dbReference type="Pfam" id="PF01569">
    <property type="entry name" value="PAP2"/>
    <property type="match status" value="1"/>
</dbReference>
<reference evidence="8 9" key="1">
    <citation type="journal article" date="2019" name="PLoS Biol.">
        <title>Sex chromosomes control vertical transmission of feminizing Wolbachia symbionts in an isopod.</title>
        <authorList>
            <person name="Becking T."/>
            <person name="Chebbi M.A."/>
            <person name="Giraud I."/>
            <person name="Moumen B."/>
            <person name="Laverre T."/>
            <person name="Caubet Y."/>
            <person name="Peccoud J."/>
            <person name="Gilbert C."/>
            <person name="Cordaux R."/>
        </authorList>
    </citation>
    <scope>NUCLEOTIDE SEQUENCE [LARGE SCALE GENOMIC DNA]</scope>
    <source>
        <strain evidence="8">ANa2</strain>
        <tissue evidence="8">Whole body excluding digestive tract and cuticle</tissue>
    </source>
</reference>
<dbReference type="PANTHER" id="PTHR10165:SF35">
    <property type="entry name" value="RE23632P"/>
    <property type="match status" value="1"/>
</dbReference>
<feature type="domain" description="Phosphatidic acid phosphatase type 2/haloperoxidase" evidence="7">
    <location>
        <begin position="43"/>
        <end position="112"/>
    </location>
</feature>
<evidence type="ECO:0000256" key="4">
    <source>
        <dbReference type="ARBA" id="ARBA00022989"/>
    </source>
</evidence>
<organism evidence="8 9">
    <name type="scientific">Armadillidium nasatum</name>
    <dbReference type="NCBI Taxonomy" id="96803"/>
    <lineage>
        <taxon>Eukaryota</taxon>
        <taxon>Metazoa</taxon>
        <taxon>Ecdysozoa</taxon>
        <taxon>Arthropoda</taxon>
        <taxon>Crustacea</taxon>
        <taxon>Multicrustacea</taxon>
        <taxon>Malacostraca</taxon>
        <taxon>Eumalacostraca</taxon>
        <taxon>Peracarida</taxon>
        <taxon>Isopoda</taxon>
        <taxon>Oniscidea</taxon>
        <taxon>Crinocheta</taxon>
        <taxon>Armadillidiidae</taxon>
        <taxon>Armadillidium</taxon>
    </lineage>
</organism>
<dbReference type="GO" id="GO:0006644">
    <property type="term" value="P:phospholipid metabolic process"/>
    <property type="evidence" value="ECO:0007669"/>
    <property type="project" value="UniProtKB-UniPathway"/>
</dbReference>
<dbReference type="GO" id="GO:0008195">
    <property type="term" value="F:phosphatidate phosphatase activity"/>
    <property type="evidence" value="ECO:0007669"/>
    <property type="project" value="TreeGrafter"/>
</dbReference>
<evidence type="ECO:0000259" key="7">
    <source>
        <dbReference type="Pfam" id="PF01569"/>
    </source>
</evidence>
<dbReference type="AlphaFoldDB" id="A0A5N5SN21"/>
<evidence type="ECO:0000313" key="9">
    <source>
        <dbReference type="Proteomes" id="UP000326759"/>
    </source>
</evidence>
<keyword evidence="9" id="KW-1185">Reference proteome</keyword>
<dbReference type="UniPathway" id="UPA00085"/>
<dbReference type="PANTHER" id="PTHR10165">
    <property type="entry name" value="LIPID PHOSPHATE PHOSPHATASE"/>
    <property type="match status" value="1"/>
</dbReference>
<dbReference type="GO" id="GO:0016020">
    <property type="term" value="C:membrane"/>
    <property type="evidence" value="ECO:0007669"/>
    <property type="project" value="UniProtKB-SubCell"/>
</dbReference>
<evidence type="ECO:0000256" key="2">
    <source>
        <dbReference type="ARBA" id="ARBA00008816"/>
    </source>
</evidence>
<keyword evidence="3 6" id="KW-0812">Transmembrane</keyword>
<evidence type="ECO:0000256" key="6">
    <source>
        <dbReference type="SAM" id="Phobius"/>
    </source>
</evidence>
<dbReference type="EMBL" id="SEYY01023095">
    <property type="protein sequence ID" value="KAB7495100.1"/>
    <property type="molecule type" value="Genomic_DNA"/>
</dbReference>
<evidence type="ECO:0000256" key="3">
    <source>
        <dbReference type="ARBA" id="ARBA00022692"/>
    </source>
</evidence>
<evidence type="ECO:0000313" key="8">
    <source>
        <dbReference type="EMBL" id="KAB7495100.1"/>
    </source>
</evidence>
<protein>
    <submittedName>
        <fullName evidence="8">Putative lipid phosphate phosphatase 4</fullName>
    </submittedName>
</protein>
<dbReference type="Gene3D" id="1.20.144.10">
    <property type="entry name" value="Phosphatidic acid phosphatase type 2/haloperoxidase"/>
    <property type="match status" value="1"/>
</dbReference>
<comment type="subcellular location">
    <subcellularLocation>
        <location evidence="1">Membrane</location>
        <topology evidence="1">Multi-pass membrane protein</topology>
    </subcellularLocation>
</comment>
<comment type="caution">
    <text evidence="8">The sequence shown here is derived from an EMBL/GenBank/DDBJ whole genome shotgun (WGS) entry which is preliminary data.</text>
</comment>
<proteinExistence type="inferred from homology"/>
<dbReference type="InterPro" id="IPR043216">
    <property type="entry name" value="PAP-like"/>
</dbReference>
<evidence type="ECO:0000256" key="1">
    <source>
        <dbReference type="ARBA" id="ARBA00004141"/>
    </source>
</evidence>
<dbReference type="GO" id="GO:0046839">
    <property type="term" value="P:phospholipid dephosphorylation"/>
    <property type="evidence" value="ECO:0007669"/>
    <property type="project" value="TreeGrafter"/>
</dbReference>
<name>A0A5N5SN21_9CRUS</name>
<gene>
    <name evidence="8" type="primary">LPP4</name>
    <name evidence="8" type="ORF">Anas_07868</name>
</gene>
<dbReference type="SUPFAM" id="SSF48317">
    <property type="entry name" value="Acid phosphatase/Vanadium-dependent haloperoxidase"/>
    <property type="match status" value="1"/>
</dbReference>
<accession>A0A5N5SN21</accession>
<feature type="transmembrane region" description="Helical" evidence="6">
    <location>
        <begin position="42"/>
        <end position="63"/>
    </location>
</feature>
<keyword evidence="4 6" id="KW-1133">Transmembrane helix</keyword>
<comment type="similarity">
    <text evidence="2">Belongs to the PA-phosphatase related phosphoesterase family.</text>
</comment>
<dbReference type="InterPro" id="IPR000326">
    <property type="entry name" value="PAP2/HPO"/>
</dbReference>